<dbReference type="PANTHER" id="PTHR22981">
    <property type="entry name" value="3-HYDROXYISOBUTYRATE DEHYDROGENASE-RELATED"/>
    <property type="match status" value="1"/>
</dbReference>
<dbReference type="RefSeq" id="WP_085125285.1">
    <property type="nucleotide sequence ID" value="NZ_FWZX01000026.1"/>
</dbReference>
<evidence type="ECO:0000259" key="5">
    <source>
        <dbReference type="Pfam" id="PF14833"/>
    </source>
</evidence>
<evidence type="ECO:0000256" key="3">
    <source>
        <dbReference type="PIRSR" id="PIRSR000103-1"/>
    </source>
</evidence>
<dbReference type="Gene3D" id="3.40.50.720">
    <property type="entry name" value="NAD(P)-binding Rossmann-like Domain"/>
    <property type="match status" value="1"/>
</dbReference>
<dbReference type="InterPro" id="IPR006115">
    <property type="entry name" value="6PGDH_NADP-bd"/>
</dbReference>
<dbReference type="InterPro" id="IPR029154">
    <property type="entry name" value="HIBADH-like_NADP-bd"/>
</dbReference>
<dbReference type="InterPro" id="IPR015815">
    <property type="entry name" value="HIBADH-related"/>
</dbReference>
<dbReference type="PANTHER" id="PTHR22981:SF7">
    <property type="entry name" value="3-HYDROXYISOBUTYRATE DEHYDROGENASE, MITOCHONDRIAL"/>
    <property type="match status" value="1"/>
</dbReference>
<reference evidence="6 7" key="1">
    <citation type="submission" date="2017-04" db="EMBL/GenBank/DDBJ databases">
        <authorList>
            <person name="Afonso C.L."/>
            <person name="Miller P.J."/>
            <person name="Scott M.A."/>
            <person name="Spackman E."/>
            <person name="Goraichik I."/>
            <person name="Dimitrov K.M."/>
            <person name="Suarez D.L."/>
            <person name="Swayne D.E."/>
        </authorList>
    </citation>
    <scope>NUCLEOTIDE SEQUENCE [LARGE SCALE GENOMIC DNA]</scope>
    <source>
        <strain evidence="6 7">USBA 355</strain>
    </source>
</reference>
<evidence type="ECO:0000256" key="2">
    <source>
        <dbReference type="ARBA" id="ARBA00023027"/>
    </source>
</evidence>
<dbReference type="InterPro" id="IPR008927">
    <property type="entry name" value="6-PGluconate_DH-like_C_sf"/>
</dbReference>
<dbReference type="PIRSF" id="PIRSF000103">
    <property type="entry name" value="HIBADH"/>
    <property type="match status" value="1"/>
</dbReference>
<evidence type="ECO:0000259" key="4">
    <source>
        <dbReference type="Pfam" id="PF03446"/>
    </source>
</evidence>
<organism evidence="6 7">
    <name type="scientific">Tistlia consotensis USBA 355</name>
    <dbReference type="NCBI Taxonomy" id="560819"/>
    <lineage>
        <taxon>Bacteria</taxon>
        <taxon>Pseudomonadati</taxon>
        <taxon>Pseudomonadota</taxon>
        <taxon>Alphaproteobacteria</taxon>
        <taxon>Rhodospirillales</taxon>
        <taxon>Rhodovibrionaceae</taxon>
        <taxon>Tistlia</taxon>
    </lineage>
</organism>
<keyword evidence="2" id="KW-0520">NAD</keyword>
<dbReference type="Proteomes" id="UP000192917">
    <property type="component" value="Unassembled WGS sequence"/>
</dbReference>
<dbReference type="InterPro" id="IPR013328">
    <property type="entry name" value="6PGD_dom2"/>
</dbReference>
<feature type="domain" description="6-phosphogluconate dehydrogenase NADP-binding" evidence="4">
    <location>
        <begin position="6"/>
        <end position="161"/>
    </location>
</feature>
<dbReference type="Gene3D" id="1.10.1040.10">
    <property type="entry name" value="N-(1-d-carboxylethyl)-l-norvaline Dehydrogenase, domain 2"/>
    <property type="match status" value="1"/>
</dbReference>
<dbReference type="GO" id="GO:0016616">
    <property type="term" value="F:oxidoreductase activity, acting on the CH-OH group of donors, NAD or NADP as acceptor"/>
    <property type="evidence" value="ECO:0007669"/>
    <property type="project" value="TreeGrafter"/>
</dbReference>
<protein>
    <submittedName>
        <fullName evidence="6">3-hydroxyisobutyrate dehydrogenase</fullName>
    </submittedName>
</protein>
<keyword evidence="1" id="KW-0560">Oxidoreductase</keyword>
<dbReference type="GO" id="GO:0051287">
    <property type="term" value="F:NAD binding"/>
    <property type="evidence" value="ECO:0007669"/>
    <property type="project" value="InterPro"/>
</dbReference>
<sequence>MPRDSTVGFVGLGAMGVPMAGCLLKGGQALLGYDVSETARERAAEAGVPLADSLEQVGRDCGLVVTMLPTAEIVREAALGAGGFAQALSKGDLVVDMSSSYPLATRRLGEELAERGLGLVDAPISGGVPRARTGSLAIMAGGPEAEVARAEPLLGHMGKVLRVGALGNGHAMKALNNYVSAAGLVAACEALIVGETFGLAPETIVEVLNVSTGRNNSTENKLKQFVLNRRFDAGFAFALMQKDVRAAADLSKELGLDEPLLKDVIALLDQAGASLPPGADHTRVFEWLERH</sequence>
<name>A0A1Y6CHE4_9PROT</name>
<gene>
    <name evidence="6" type="ORF">SAMN05428998_12622</name>
</gene>
<dbReference type="InterPro" id="IPR036291">
    <property type="entry name" value="NAD(P)-bd_dom_sf"/>
</dbReference>
<evidence type="ECO:0000313" key="7">
    <source>
        <dbReference type="Proteomes" id="UP000192917"/>
    </source>
</evidence>
<evidence type="ECO:0000313" key="6">
    <source>
        <dbReference type="EMBL" id="SMF65546.1"/>
    </source>
</evidence>
<evidence type="ECO:0000256" key="1">
    <source>
        <dbReference type="ARBA" id="ARBA00023002"/>
    </source>
</evidence>
<dbReference type="Pfam" id="PF14833">
    <property type="entry name" value="NAD_binding_11"/>
    <property type="match status" value="1"/>
</dbReference>
<dbReference type="GO" id="GO:0050661">
    <property type="term" value="F:NADP binding"/>
    <property type="evidence" value="ECO:0007669"/>
    <property type="project" value="InterPro"/>
</dbReference>
<dbReference type="STRING" id="560819.SAMN05428998_12622"/>
<feature type="domain" description="3-hydroxyisobutyrate dehydrogenase-like NAD-binding" evidence="5">
    <location>
        <begin position="167"/>
        <end position="287"/>
    </location>
</feature>
<keyword evidence="7" id="KW-1185">Reference proteome</keyword>
<dbReference type="EMBL" id="FWZX01000026">
    <property type="protein sequence ID" value="SMF65546.1"/>
    <property type="molecule type" value="Genomic_DNA"/>
</dbReference>
<feature type="active site" evidence="3">
    <location>
        <position position="173"/>
    </location>
</feature>
<proteinExistence type="predicted"/>
<dbReference type="SUPFAM" id="SSF51735">
    <property type="entry name" value="NAD(P)-binding Rossmann-fold domains"/>
    <property type="match status" value="1"/>
</dbReference>
<dbReference type="AlphaFoldDB" id="A0A1Y6CHE4"/>
<accession>A0A1Y6CHE4</accession>
<dbReference type="Pfam" id="PF03446">
    <property type="entry name" value="NAD_binding_2"/>
    <property type="match status" value="1"/>
</dbReference>
<dbReference type="SUPFAM" id="SSF48179">
    <property type="entry name" value="6-phosphogluconate dehydrogenase C-terminal domain-like"/>
    <property type="match status" value="1"/>
</dbReference>